<dbReference type="AlphaFoldDB" id="A0AAN6S1Q6"/>
<dbReference type="Proteomes" id="UP001303473">
    <property type="component" value="Unassembled WGS sequence"/>
</dbReference>
<evidence type="ECO:0000313" key="2">
    <source>
        <dbReference type="Proteomes" id="UP001303473"/>
    </source>
</evidence>
<accession>A0AAN6S1Q6</accession>
<comment type="caution">
    <text evidence="1">The sequence shown here is derived from an EMBL/GenBank/DDBJ whole genome shotgun (WGS) entry which is preliminary data.</text>
</comment>
<dbReference type="EMBL" id="MU853858">
    <property type="protein sequence ID" value="KAK3937279.1"/>
    <property type="molecule type" value="Genomic_DNA"/>
</dbReference>
<protein>
    <submittedName>
        <fullName evidence="1">Uncharacterized protein</fullName>
    </submittedName>
</protein>
<name>A0AAN6S1Q6_9PEZI</name>
<gene>
    <name evidence="1" type="ORF">QBC46DRAFT_393020</name>
</gene>
<sequence length="120" mass="13255">MEHRKLLPRPESYSGPLVSLANLVPKRKKAGGRFACDPCRARKSAGRAMSAFSFHLPALFVVAVPSKGLWGSSDALSRREDLKPPKETHSAALLRTNQDGSLELGTNEFNATWTVRRLRL</sequence>
<evidence type="ECO:0000313" key="1">
    <source>
        <dbReference type="EMBL" id="KAK3937279.1"/>
    </source>
</evidence>
<organism evidence="1 2">
    <name type="scientific">Diplogelasinospora grovesii</name>
    <dbReference type="NCBI Taxonomy" id="303347"/>
    <lineage>
        <taxon>Eukaryota</taxon>
        <taxon>Fungi</taxon>
        <taxon>Dikarya</taxon>
        <taxon>Ascomycota</taxon>
        <taxon>Pezizomycotina</taxon>
        <taxon>Sordariomycetes</taxon>
        <taxon>Sordariomycetidae</taxon>
        <taxon>Sordariales</taxon>
        <taxon>Diplogelasinosporaceae</taxon>
        <taxon>Diplogelasinospora</taxon>
    </lineage>
</organism>
<proteinExistence type="predicted"/>
<keyword evidence="2" id="KW-1185">Reference proteome</keyword>
<reference evidence="2" key="1">
    <citation type="journal article" date="2023" name="Mol. Phylogenet. Evol.">
        <title>Genome-scale phylogeny and comparative genomics of the fungal order Sordariales.</title>
        <authorList>
            <person name="Hensen N."/>
            <person name="Bonometti L."/>
            <person name="Westerberg I."/>
            <person name="Brannstrom I.O."/>
            <person name="Guillou S."/>
            <person name="Cros-Aarteil S."/>
            <person name="Calhoun S."/>
            <person name="Haridas S."/>
            <person name="Kuo A."/>
            <person name="Mondo S."/>
            <person name="Pangilinan J."/>
            <person name="Riley R."/>
            <person name="LaButti K."/>
            <person name="Andreopoulos B."/>
            <person name="Lipzen A."/>
            <person name="Chen C."/>
            <person name="Yan M."/>
            <person name="Daum C."/>
            <person name="Ng V."/>
            <person name="Clum A."/>
            <person name="Steindorff A."/>
            <person name="Ohm R.A."/>
            <person name="Martin F."/>
            <person name="Silar P."/>
            <person name="Natvig D.O."/>
            <person name="Lalanne C."/>
            <person name="Gautier V."/>
            <person name="Ament-Velasquez S.L."/>
            <person name="Kruys A."/>
            <person name="Hutchinson M.I."/>
            <person name="Powell A.J."/>
            <person name="Barry K."/>
            <person name="Miller A.N."/>
            <person name="Grigoriev I.V."/>
            <person name="Debuchy R."/>
            <person name="Gladieux P."/>
            <person name="Hiltunen Thoren M."/>
            <person name="Johannesson H."/>
        </authorList>
    </citation>
    <scope>NUCLEOTIDE SEQUENCE [LARGE SCALE GENOMIC DNA]</scope>
    <source>
        <strain evidence="2">CBS 340.73</strain>
    </source>
</reference>